<reference evidence="1 2" key="1">
    <citation type="submission" date="2015-04" db="EMBL/GenBank/DDBJ databases">
        <authorList>
            <person name="Syromyatnikov M.Y."/>
            <person name="Popov V.N."/>
        </authorList>
    </citation>
    <scope>NUCLEOTIDE SEQUENCE [LARGE SCALE GENOMIC DNA]</scope>
</reference>
<accession>A0A1J1J3Z9</accession>
<organism evidence="1 2">
    <name type="scientific">Clunio marinus</name>
    <dbReference type="NCBI Taxonomy" id="568069"/>
    <lineage>
        <taxon>Eukaryota</taxon>
        <taxon>Metazoa</taxon>
        <taxon>Ecdysozoa</taxon>
        <taxon>Arthropoda</taxon>
        <taxon>Hexapoda</taxon>
        <taxon>Insecta</taxon>
        <taxon>Pterygota</taxon>
        <taxon>Neoptera</taxon>
        <taxon>Endopterygota</taxon>
        <taxon>Diptera</taxon>
        <taxon>Nematocera</taxon>
        <taxon>Chironomoidea</taxon>
        <taxon>Chironomidae</taxon>
        <taxon>Clunio</taxon>
    </lineage>
</organism>
<evidence type="ECO:0000313" key="1">
    <source>
        <dbReference type="EMBL" id="CRL06182.1"/>
    </source>
</evidence>
<gene>
    <name evidence="1" type="ORF">CLUMA_CG019257</name>
</gene>
<name>A0A1J1J3Z9_9DIPT</name>
<dbReference type="EMBL" id="CVRI01000066">
    <property type="protein sequence ID" value="CRL06182.1"/>
    <property type="molecule type" value="Genomic_DNA"/>
</dbReference>
<proteinExistence type="predicted"/>
<dbReference type="AlphaFoldDB" id="A0A1J1J3Z9"/>
<evidence type="ECO:0000313" key="2">
    <source>
        <dbReference type="Proteomes" id="UP000183832"/>
    </source>
</evidence>
<keyword evidence="2" id="KW-1185">Reference proteome</keyword>
<sequence length="67" mass="8009">MLNFPSLTPSNFQTHRPIELTLSTRLKNKNKKGMKTPRFLQHENFTNQSKVENEQTYHHTTLHYKIL</sequence>
<dbReference type="Proteomes" id="UP000183832">
    <property type="component" value="Unassembled WGS sequence"/>
</dbReference>
<protein>
    <submittedName>
        <fullName evidence="1">CLUMA_CG019257, isoform A</fullName>
    </submittedName>
</protein>